<accession>A0A2V2YZ61</accession>
<reference evidence="1 2" key="1">
    <citation type="submission" date="2018-05" db="EMBL/GenBank/DDBJ databases">
        <title>Genomic Encyclopedia of Type Strains, Phase III (KMG-III): the genomes of soil and plant-associated and newly described type strains.</title>
        <authorList>
            <person name="Whitman W."/>
        </authorList>
    </citation>
    <scope>NUCLEOTIDE SEQUENCE [LARGE SCALE GENOMIC DNA]</scope>
    <source>
        <strain evidence="1 2">CECT 5696</strain>
    </source>
</reference>
<dbReference type="EMBL" id="QGTQ01000003">
    <property type="protein sequence ID" value="PWW06561.1"/>
    <property type="molecule type" value="Genomic_DNA"/>
</dbReference>
<protein>
    <recommendedName>
        <fullName evidence="3">Lipoprotein</fullName>
    </recommendedName>
</protein>
<name>A0A2V2YZ61_9BACL</name>
<dbReference type="Proteomes" id="UP000246635">
    <property type="component" value="Unassembled WGS sequence"/>
</dbReference>
<keyword evidence="2" id="KW-1185">Reference proteome</keyword>
<evidence type="ECO:0000313" key="1">
    <source>
        <dbReference type="EMBL" id="PWW06561.1"/>
    </source>
</evidence>
<sequence length="297" mass="32810">MSARAILLSIGMTIVLSSCGSNEKVRPNGDRSSEHQTATTIDTARDNAAPTQNLDEWMKPEFNLSYQPIELSPLEQVEVKDSWKLTKTQSFGQINGETVTLSVYQEQDEASICGAGYERIVLLDYREGHYKYMGCGNTSLESDDPVREGTLILLDYRSADKAASKIVHGAIDGGVNGPGLMTYYVYDPVQNRWYGFDQWGLPSVNDLDGDGTEELVFQFQGLHMNPPDVSIGRWNGPGLEISATVTSLLELPGQYRAAATVEDHQIAFSIDSGEESSEPLSTSYSYSPERLTRMDVR</sequence>
<dbReference type="RefSeq" id="WP_110043225.1">
    <property type="nucleotide sequence ID" value="NZ_CP054612.1"/>
</dbReference>
<comment type="caution">
    <text evidence="1">The sequence shown here is derived from an EMBL/GenBank/DDBJ whole genome shotgun (WGS) entry which is preliminary data.</text>
</comment>
<dbReference type="OrthoDB" id="2623186at2"/>
<proteinExistence type="predicted"/>
<organism evidence="1 2">
    <name type="scientific">Paenibacillus cellulosilyticus</name>
    <dbReference type="NCBI Taxonomy" id="375489"/>
    <lineage>
        <taxon>Bacteria</taxon>
        <taxon>Bacillati</taxon>
        <taxon>Bacillota</taxon>
        <taxon>Bacilli</taxon>
        <taxon>Bacillales</taxon>
        <taxon>Paenibacillaceae</taxon>
        <taxon>Paenibacillus</taxon>
    </lineage>
</organism>
<gene>
    <name evidence="1" type="ORF">DFQ01_103465</name>
</gene>
<dbReference type="AlphaFoldDB" id="A0A2V2YZ61"/>
<dbReference type="PROSITE" id="PS51257">
    <property type="entry name" value="PROKAR_LIPOPROTEIN"/>
    <property type="match status" value="1"/>
</dbReference>
<evidence type="ECO:0000313" key="2">
    <source>
        <dbReference type="Proteomes" id="UP000246635"/>
    </source>
</evidence>
<evidence type="ECO:0008006" key="3">
    <source>
        <dbReference type="Google" id="ProtNLM"/>
    </source>
</evidence>